<protein>
    <recommendedName>
        <fullName evidence="1">PIN domain-containing protein</fullName>
    </recommendedName>
</protein>
<dbReference type="CDD" id="cd18689">
    <property type="entry name" value="PIN_VapC-like"/>
    <property type="match status" value="1"/>
</dbReference>
<dbReference type="SUPFAM" id="SSF88723">
    <property type="entry name" value="PIN domain-like"/>
    <property type="match status" value="1"/>
</dbReference>
<reference evidence="2" key="1">
    <citation type="submission" date="2018-06" db="EMBL/GenBank/DDBJ databases">
        <authorList>
            <person name="Zhirakovskaya E."/>
        </authorList>
    </citation>
    <scope>NUCLEOTIDE SEQUENCE</scope>
</reference>
<proteinExistence type="predicted"/>
<dbReference type="EMBL" id="UOEU01000787">
    <property type="protein sequence ID" value="VAW40283.1"/>
    <property type="molecule type" value="Genomic_DNA"/>
</dbReference>
<evidence type="ECO:0000259" key="1">
    <source>
        <dbReference type="Pfam" id="PF01850"/>
    </source>
</evidence>
<dbReference type="Gene3D" id="3.40.50.1010">
    <property type="entry name" value="5'-nuclease"/>
    <property type="match status" value="1"/>
</dbReference>
<feature type="domain" description="PIN" evidence="1">
    <location>
        <begin position="5"/>
        <end position="123"/>
    </location>
</feature>
<name>A0A3B0VIZ6_9ZZZZ</name>
<sequence length="138" mass="15184">MHNQYVLDSYAILALLNDESGAARVAELLQQAENDEITLSMSLINLGELAYIVERRWGQEKLRTALAYLEETALNIVPASKERVLTAANIKAHYPMAYADAFAAALGKELSATLLTGDPEFQIISDQIAIEWLSESDA</sequence>
<dbReference type="InterPro" id="IPR029060">
    <property type="entry name" value="PIN-like_dom_sf"/>
</dbReference>
<gene>
    <name evidence="2" type="ORF">MNBD_CHLOROFLEXI01-4839</name>
</gene>
<dbReference type="InterPro" id="IPR002716">
    <property type="entry name" value="PIN_dom"/>
</dbReference>
<organism evidence="2">
    <name type="scientific">hydrothermal vent metagenome</name>
    <dbReference type="NCBI Taxonomy" id="652676"/>
    <lineage>
        <taxon>unclassified sequences</taxon>
        <taxon>metagenomes</taxon>
        <taxon>ecological metagenomes</taxon>
    </lineage>
</organism>
<evidence type="ECO:0000313" key="2">
    <source>
        <dbReference type="EMBL" id="VAW40283.1"/>
    </source>
</evidence>
<accession>A0A3B0VIZ6</accession>
<dbReference type="AlphaFoldDB" id="A0A3B0VIZ6"/>
<dbReference type="Pfam" id="PF01850">
    <property type="entry name" value="PIN"/>
    <property type="match status" value="1"/>
</dbReference>